<dbReference type="AlphaFoldDB" id="A0ABD1MJZ0"/>
<organism evidence="1 2">
    <name type="scientific">Flemingia macrophylla</name>
    <dbReference type="NCBI Taxonomy" id="520843"/>
    <lineage>
        <taxon>Eukaryota</taxon>
        <taxon>Viridiplantae</taxon>
        <taxon>Streptophyta</taxon>
        <taxon>Embryophyta</taxon>
        <taxon>Tracheophyta</taxon>
        <taxon>Spermatophyta</taxon>
        <taxon>Magnoliopsida</taxon>
        <taxon>eudicotyledons</taxon>
        <taxon>Gunneridae</taxon>
        <taxon>Pentapetalae</taxon>
        <taxon>rosids</taxon>
        <taxon>fabids</taxon>
        <taxon>Fabales</taxon>
        <taxon>Fabaceae</taxon>
        <taxon>Papilionoideae</taxon>
        <taxon>50 kb inversion clade</taxon>
        <taxon>NPAAA clade</taxon>
        <taxon>indigoferoid/millettioid clade</taxon>
        <taxon>Phaseoleae</taxon>
        <taxon>Flemingia</taxon>
    </lineage>
</organism>
<dbReference type="Proteomes" id="UP001603857">
    <property type="component" value="Unassembled WGS sequence"/>
</dbReference>
<reference evidence="1 2" key="1">
    <citation type="submission" date="2024-08" db="EMBL/GenBank/DDBJ databases">
        <title>Insights into the chromosomal genome structure of Flemingia macrophylla.</title>
        <authorList>
            <person name="Ding Y."/>
            <person name="Zhao Y."/>
            <person name="Bi W."/>
            <person name="Wu M."/>
            <person name="Zhao G."/>
            <person name="Gong Y."/>
            <person name="Li W."/>
            <person name="Zhang P."/>
        </authorList>
    </citation>
    <scope>NUCLEOTIDE SEQUENCE [LARGE SCALE GENOMIC DNA]</scope>
    <source>
        <strain evidence="1">DYQJB</strain>
        <tissue evidence="1">Leaf</tissue>
    </source>
</reference>
<evidence type="ECO:0000313" key="1">
    <source>
        <dbReference type="EMBL" id="KAL2336079.1"/>
    </source>
</evidence>
<keyword evidence="2" id="KW-1185">Reference proteome</keyword>
<gene>
    <name evidence="1" type="ORF">Fmac_010525</name>
</gene>
<evidence type="ECO:0000313" key="2">
    <source>
        <dbReference type="Proteomes" id="UP001603857"/>
    </source>
</evidence>
<sequence length="64" mass="7789">MDYVHFISFSISYLQQLDNVQLDDLEKHWEEIRKRHEIDQKECSKLLLHAKLNVFVQSCFYTQS</sequence>
<proteinExistence type="predicted"/>
<accession>A0ABD1MJZ0</accession>
<comment type="caution">
    <text evidence="1">The sequence shown here is derived from an EMBL/GenBank/DDBJ whole genome shotgun (WGS) entry which is preliminary data.</text>
</comment>
<name>A0ABD1MJZ0_9FABA</name>
<protein>
    <submittedName>
        <fullName evidence="1">Uncharacterized protein</fullName>
    </submittedName>
</protein>
<dbReference type="EMBL" id="JBGMDY010000004">
    <property type="protein sequence ID" value="KAL2336079.1"/>
    <property type="molecule type" value="Genomic_DNA"/>
</dbReference>